<dbReference type="Pfam" id="PF14291">
    <property type="entry name" value="DUF4371"/>
    <property type="match status" value="1"/>
</dbReference>
<keyword evidence="1" id="KW-1133">Transmembrane helix</keyword>
<comment type="caution">
    <text evidence="3">The sequence shown here is derived from an EMBL/GenBank/DDBJ whole genome shotgun (WGS) entry which is preliminary data.</text>
</comment>
<dbReference type="AlphaFoldDB" id="A0A9J5Z4Q5"/>
<reference evidence="3 4" key="1">
    <citation type="submission" date="2020-09" db="EMBL/GenBank/DDBJ databases">
        <title>De no assembly of potato wild relative species, Solanum commersonii.</title>
        <authorList>
            <person name="Cho K."/>
        </authorList>
    </citation>
    <scope>NUCLEOTIDE SEQUENCE [LARGE SCALE GENOMIC DNA]</scope>
    <source>
        <strain evidence="3">LZ3.2</strain>
        <tissue evidence="3">Leaf</tissue>
    </source>
</reference>
<evidence type="ECO:0000313" key="3">
    <source>
        <dbReference type="EMBL" id="KAG5606912.1"/>
    </source>
</evidence>
<dbReference type="InterPro" id="IPR025398">
    <property type="entry name" value="DUF4371"/>
</dbReference>
<evidence type="ECO:0000256" key="1">
    <source>
        <dbReference type="SAM" id="Phobius"/>
    </source>
</evidence>
<proteinExistence type="predicted"/>
<evidence type="ECO:0000259" key="2">
    <source>
        <dbReference type="Pfam" id="PF14291"/>
    </source>
</evidence>
<dbReference type="EMBL" id="JACXVP010000005">
    <property type="protein sequence ID" value="KAG5606912.1"/>
    <property type="molecule type" value="Genomic_DNA"/>
</dbReference>
<feature type="transmembrane region" description="Helical" evidence="1">
    <location>
        <begin position="106"/>
        <end position="126"/>
    </location>
</feature>
<sequence>MTVVLRYVDRRGFVMERLLDIVYVRNTSALSLKEAIVNLLSQHSLSLSYMRRQCYDGASNMQGDINGLKMLIKKESRSAYSIHYFAYQLQLTLVGVSKRCLQVGELVHLVSNIFNILAAFYVWMIIKNLKKKNQEVFDMGELKTGRGLHQEVGISRACDTHWGSHFKSFNCFILKFGTIMDILDNIVETAHSMDEKSRATGYIRIAQTYEDAFMLHLMKEVLGITNNLSTCLQKKEQDIVNVMLLVKVSKRRLQELRENEKWDLFVVEVSAFCIKYNIVVPNLMSLATASVERFFLGMKFIKNELRRRRNDDFLSGCMVPLMKKDVFKDVSTDDIICLFNQ</sequence>
<accession>A0A9J5Z4Q5</accession>
<dbReference type="OrthoDB" id="6621980at2759"/>
<dbReference type="PANTHER" id="PTHR11697:SF230">
    <property type="entry name" value="ZINC FINGER, MYM DOMAIN CONTAINING 1"/>
    <property type="match status" value="1"/>
</dbReference>
<dbReference type="PANTHER" id="PTHR11697">
    <property type="entry name" value="GENERAL TRANSCRIPTION FACTOR 2-RELATED ZINC FINGER PROTEIN"/>
    <property type="match status" value="1"/>
</dbReference>
<name>A0A9J5Z4Q5_SOLCO</name>
<keyword evidence="1" id="KW-0812">Transmembrane</keyword>
<gene>
    <name evidence="3" type="ORF">H5410_028404</name>
</gene>
<organism evidence="3 4">
    <name type="scientific">Solanum commersonii</name>
    <name type="common">Commerson's wild potato</name>
    <name type="synonym">Commerson's nightshade</name>
    <dbReference type="NCBI Taxonomy" id="4109"/>
    <lineage>
        <taxon>Eukaryota</taxon>
        <taxon>Viridiplantae</taxon>
        <taxon>Streptophyta</taxon>
        <taxon>Embryophyta</taxon>
        <taxon>Tracheophyta</taxon>
        <taxon>Spermatophyta</taxon>
        <taxon>Magnoliopsida</taxon>
        <taxon>eudicotyledons</taxon>
        <taxon>Gunneridae</taxon>
        <taxon>Pentapetalae</taxon>
        <taxon>asterids</taxon>
        <taxon>lamiids</taxon>
        <taxon>Solanales</taxon>
        <taxon>Solanaceae</taxon>
        <taxon>Solanoideae</taxon>
        <taxon>Solaneae</taxon>
        <taxon>Solanum</taxon>
    </lineage>
</organism>
<keyword evidence="1" id="KW-0472">Membrane</keyword>
<protein>
    <recommendedName>
        <fullName evidence="2">DUF4371 domain-containing protein</fullName>
    </recommendedName>
</protein>
<dbReference type="Proteomes" id="UP000824120">
    <property type="component" value="Chromosome 5"/>
</dbReference>
<evidence type="ECO:0000313" key="4">
    <source>
        <dbReference type="Proteomes" id="UP000824120"/>
    </source>
</evidence>
<dbReference type="InterPro" id="IPR055298">
    <property type="entry name" value="AtLOH3-like"/>
</dbReference>
<feature type="domain" description="DUF4371" evidence="2">
    <location>
        <begin position="1"/>
        <end position="67"/>
    </location>
</feature>
<keyword evidence="4" id="KW-1185">Reference proteome</keyword>